<reference evidence="12 13" key="1">
    <citation type="submission" date="2019-06" db="EMBL/GenBank/DDBJ databases">
        <title>Draft genome sequence of Miniimonas arenae KCTC 19750T isolated from sea sand.</title>
        <authorList>
            <person name="Park S.-J."/>
        </authorList>
    </citation>
    <scope>NUCLEOTIDE SEQUENCE [LARGE SCALE GENOMIC DNA]</scope>
    <source>
        <strain evidence="12 13">KCTC 19750</strain>
    </source>
</reference>
<evidence type="ECO:0000256" key="2">
    <source>
        <dbReference type="ARBA" id="ARBA00022448"/>
    </source>
</evidence>
<dbReference type="EMBL" id="VENP01000073">
    <property type="protein sequence ID" value="TNU73004.1"/>
    <property type="molecule type" value="Genomic_DNA"/>
</dbReference>
<keyword evidence="6 11" id="KW-1133">Transmembrane helix</keyword>
<dbReference type="GO" id="GO:0005886">
    <property type="term" value="C:plasma membrane"/>
    <property type="evidence" value="ECO:0007669"/>
    <property type="project" value="UniProtKB-SubCell"/>
</dbReference>
<dbReference type="GO" id="GO:0006885">
    <property type="term" value="P:regulation of pH"/>
    <property type="evidence" value="ECO:0007669"/>
    <property type="project" value="InterPro"/>
</dbReference>
<evidence type="ECO:0000256" key="1">
    <source>
        <dbReference type="ARBA" id="ARBA00004429"/>
    </source>
</evidence>
<dbReference type="AlphaFoldDB" id="A0A5C5B926"/>
<feature type="transmembrane region" description="Helical" evidence="11">
    <location>
        <begin position="111"/>
        <end position="132"/>
    </location>
</feature>
<evidence type="ECO:0000256" key="5">
    <source>
        <dbReference type="ARBA" id="ARBA00022692"/>
    </source>
</evidence>
<evidence type="ECO:0000256" key="3">
    <source>
        <dbReference type="ARBA" id="ARBA00022449"/>
    </source>
</evidence>
<evidence type="ECO:0000256" key="8">
    <source>
        <dbReference type="ARBA" id="ARBA00023065"/>
    </source>
</evidence>
<keyword evidence="2" id="KW-0813">Transport</keyword>
<evidence type="ECO:0000313" key="13">
    <source>
        <dbReference type="Proteomes" id="UP000313849"/>
    </source>
</evidence>
<sequence length="164" mass="17559">MDRKDAPGTARTMPAGPRGGPLRRFVAMENSGAIVLIVATIAAVAWANSPWASTYEALWTTQLGLQAGTWELSHSLRDWVNEGLMALFFFVAGLEIRREFDMGELRERRRLAAPVIAAVGGMIVPALLYLAINAGADSMRGWGIVVGTDTAFALGVLSLSRGVS</sequence>
<dbReference type="GO" id="GO:0015385">
    <property type="term" value="F:sodium:proton antiporter activity"/>
    <property type="evidence" value="ECO:0007669"/>
    <property type="project" value="TreeGrafter"/>
</dbReference>
<evidence type="ECO:0000256" key="9">
    <source>
        <dbReference type="ARBA" id="ARBA00023136"/>
    </source>
</evidence>
<evidence type="ECO:0000313" key="12">
    <source>
        <dbReference type="EMBL" id="TNU73004.1"/>
    </source>
</evidence>
<evidence type="ECO:0000256" key="7">
    <source>
        <dbReference type="ARBA" id="ARBA00023053"/>
    </source>
</evidence>
<dbReference type="Gene3D" id="1.20.1530.10">
    <property type="entry name" value="Na+/H+ antiporter like domain"/>
    <property type="match status" value="1"/>
</dbReference>
<organism evidence="12 13">
    <name type="scientific">Miniimonas arenae</name>
    <dbReference type="NCBI Taxonomy" id="676201"/>
    <lineage>
        <taxon>Bacteria</taxon>
        <taxon>Bacillati</taxon>
        <taxon>Actinomycetota</taxon>
        <taxon>Actinomycetes</taxon>
        <taxon>Micrococcales</taxon>
        <taxon>Beutenbergiaceae</taxon>
        <taxon>Miniimonas</taxon>
    </lineage>
</organism>
<evidence type="ECO:0000256" key="11">
    <source>
        <dbReference type="SAM" id="Phobius"/>
    </source>
</evidence>
<feature type="transmembrane region" description="Helical" evidence="11">
    <location>
        <begin position="32"/>
        <end position="49"/>
    </location>
</feature>
<dbReference type="OrthoDB" id="9808135at2"/>
<gene>
    <name evidence="12" type="ORF">FH969_13750</name>
</gene>
<dbReference type="Proteomes" id="UP000313849">
    <property type="component" value="Unassembled WGS sequence"/>
</dbReference>
<keyword evidence="9 11" id="KW-0472">Membrane</keyword>
<evidence type="ECO:0000256" key="10">
    <source>
        <dbReference type="ARBA" id="ARBA00023201"/>
    </source>
</evidence>
<keyword evidence="3" id="KW-0050">Antiport</keyword>
<dbReference type="PANTHER" id="PTHR30341:SF0">
    <property type="entry name" value="NA(+)_H(+) ANTIPORTER NHAA"/>
    <property type="match status" value="1"/>
</dbReference>
<keyword evidence="4" id="KW-1003">Cell membrane</keyword>
<evidence type="ECO:0000256" key="6">
    <source>
        <dbReference type="ARBA" id="ARBA00022989"/>
    </source>
</evidence>
<dbReference type="InterPro" id="IPR004670">
    <property type="entry name" value="NhaA"/>
</dbReference>
<dbReference type="Pfam" id="PF06965">
    <property type="entry name" value="Na_H_antiport_1"/>
    <property type="match status" value="1"/>
</dbReference>
<evidence type="ECO:0000256" key="4">
    <source>
        <dbReference type="ARBA" id="ARBA00022475"/>
    </source>
</evidence>
<dbReference type="RefSeq" id="WP_108718099.1">
    <property type="nucleotide sequence ID" value="NZ_VENP01000073.1"/>
</dbReference>
<feature type="transmembrane region" description="Helical" evidence="11">
    <location>
        <begin position="138"/>
        <end position="159"/>
    </location>
</feature>
<keyword evidence="13" id="KW-1185">Reference proteome</keyword>
<dbReference type="PANTHER" id="PTHR30341">
    <property type="entry name" value="SODIUM ION/PROTON ANTIPORTER NHAA-RELATED"/>
    <property type="match status" value="1"/>
</dbReference>
<comment type="subcellular location">
    <subcellularLocation>
        <location evidence="1">Cell inner membrane</location>
        <topology evidence="1">Multi-pass membrane protein</topology>
    </subcellularLocation>
</comment>
<proteinExistence type="predicted"/>
<name>A0A5C5B926_9MICO</name>
<accession>A0A5C5B926</accession>
<keyword evidence="10" id="KW-0739">Sodium transport</keyword>
<feature type="transmembrane region" description="Helical" evidence="11">
    <location>
        <begin position="79"/>
        <end position="96"/>
    </location>
</feature>
<comment type="caution">
    <text evidence="12">The sequence shown here is derived from an EMBL/GenBank/DDBJ whole genome shotgun (WGS) entry which is preliminary data.</text>
</comment>
<keyword evidence="7" id="KW-0915">Sodium</keyword>
<protein>
    <submittedName>
        <fullName evidence="12">Na+/H+ antiporter NhaA</fullName>
    </submittedName>
</protein>
<keyword evidence="8" id="KW-0406">Ion transport</keyword>
<dbReference type="InterPro" id="IPR023171">
    <property type="entry name" value="Na/H_antiporter_dom_sf"/>
</dbReference>
<keyword evidence="5 11" id="KW-0812">Transmembrane</keyword>